<dbReference type="EMBL" id="HBUF01339054">
    <property type="protein sequence ID" value="CAG6699533.1"/>
    <property type="molecule type" value="Transcribed_RNA"/>
</dbReference>
<sequence>MSTSILFRLVLIQSNAFTISASFMRSTLSACTFQEAFSFLISSINSALLAIPTTMFPLLAWCFTMAAPIPTLAPVTTITLGDGKDILTGNWVQVSLYTESRVRCF</sequence>
<dbReference type="EMBL" id="HBUF01339059">
    <property type="protein sequence ID" value="CAG6699544.1"/>
    <property type="molecule type" value="Transcribed_RNA"/>
</dbReference>
<proteinExistence type="predicted"/>
<name>A0A8D8XLN1_9HEMI</name>
<dbReference type="EMBL" id="HBUF01339056">
    <property type="protein sequence ID" value="CAG6699538.1"/>
    <property type="molecule type" value="Transcribed_RNA"/>
</dbReference>
<organism evidence="2">
    <name type="scientific">Cacopsylla melanoneura</name>
    <dbReference type="NCBI Taxonomy" id="428564"/>
    <lineage>
        <taxon>Eukaryota</taxon>
        <taxon>Metazoa</taxon>
        <taxon>Ecdysozoa</taxon>
        <taxon>Arthropoda</taxon>
        <taxon>Hexapoda</taxon>
        <taxon>Insecta</taxon>
        <taxon>Pterygota</taxon>
        <taxon>Neoptera</taxon>
        <taxon>Paraneoptera</taxon>
        <taxon>Hemiptera</taxon>
        <taxon>Sternorrhyncha</taxon>
        <taxon>Psylloidea</taxon>
        <taxon>Psyllidae</taxon>
        <taxon>Psyllinae</taxon>
        <taxon>Cacopsylla</taxon>
    </lineage>
</organism>
<keyword evidence="1" id="KW-0812">Transmembrane</keyword>
<reference evidence="2" key="1">
    <citation type="submission" date="2021-05" db="EMBL/GenBank/DDBJ databases">
        <authorList>
            <person name="Alioto T."/>
            <person name="Alioto T."/>
            <person name="Gomez Garrido J."/>
        </authorList>
    </citation>
    <scope>NUCLEOTIDE SEQUENCE</scope>
</reference>
<evidence type="ECO:0000313" key="2">
    <source>
        <dbReference type="EMBL" id="CAG6699544.1"/>
    </source>
</evidence>
<dbReference type="EMBL" id="HBUF01339063">
    <property type="protein sequence ID" value="CAG6699554.1"/>
    <property type="molecule type" value="Transcribed_RNA"/>
</dbReference>
<keyword evidence="1" id="KW-0472">Membrane</keyword>
<evidence type="ECO:0000256" key="1">
    <source>
        <dbReference type="SAM" id="Phobius"/>
    </source>
</evidence>
<keyword evidence="1" id="KW-1133">Transmembrane helix</keyword>
<protein>
    <submittedName>
        <fullName evidence="2">Uncharacterized protein</fullName>
    </submittedName>
</protein>
<feature type="transmembrane region" description="Helical" evidence="1">
    <location>
        <begin position="40"/>
        <end position="63"/>
    </location>
</feature>
<accession>A0A8D8XLN1</accession>
<dbReference type="AlphaFoldDB" id="A0A8D8XLN1"/>
<dbReference type="EMBL" id="HBUF01339061">
    <property type="protein sequence ID" value="CAG6699549.1"/>
    <property type="molecule type" value="Transcribed_RNA"/>
</dbReference>